<dbReference type="PROSITE" id="PS51257">
    <property type="entry name" value="PROKAR_LIPOPROTEIN"/>
    <property type="match status" value="1"/>
</dbReference>
<feature type="transmembrane region" description="Helical" evidence="9">
    <location>
        <begin position="371"/>
        <end position="391"/>
    </location>
</feature>
<feature type="transmembrane region" description="Helical" evidence="9">
    <location>
        <begin position="471"/>
        <end position="498"/>
    </location>
</feature>
<evidence type="ECO:0000313" key="10">
    <source>
        <dbReference type="EMBL" id="GAQ95696.1"/>
    </source>
</evidence>
<dbReference type="OrthoDB" id="9759330at2"/>
<dbReference type="RefSeq" id="WP_059177123.1">
    <property type="nucleotide sequence ID" value="NZ_BCNO01000003.1"/>
</dbReference>
<feature type="transmembrane region" description="Helical" evidence="9">
    <location>
        <begin position="903"/>
        <end position="923"/>
    </location>
</feature>
<dbReference type="EMBL" id="BCNO01000003">
    <property type="protein sequence ID" value="GAQ95696.1"/>
    <property type="molecule type" value="Genomic_DNA"/>
</dbReference>
<evidence type="ECO:0000256" key="6">
    <source>
        <dbReference type="ARBA" id="ARBA00022692"/>
    </source>
</evidence>
<comment type="similarity">
    <text evidence="2">Belongs to the resistance-nodulation-cell division (RND) (TC 2.A.6) family.</text>
</comment>
<reference evidence="11" key="1">
    <citation type="submission" date="2016-01" db="EMBL/GenBank/DDBJ databases">
        <title>Draft genome sequence of Thermodesulfovibrio aggregans strain TGE-P1.</title>
        <authorList>
            <person name="Sekiguchi Y."/>
            <person name="Ohashi A."/>
            <person name="Matsuura N."/>
            <person name="Tourlousse M.D."/>
        </authorList>
    </citation>
    <scope>NUCLEOTIDE SEQUENCE [LARGE SCALE GENOMIC DNA]</scope>
    <source>
        <strain evidence="11">TGE-P1</strain>
    </source>
</reference>
<feature type="transmembrane region" description="Helical" evidence="9">
    <location>
        <begin position="1014"/>
        <end position="1036"/>
    </location>
</feature>
<evidence type="ECO:0000256" key="1">
    <source>
        <dbReference type="ARBA" id="ARBA00004429"/>
    </source>
</evidence>
<gene>
    <name evidence="10" type="ORF">TAGGR_3171</name>
</gene>
<comment type="caution">
    <text evidence="10">The sequence shown here is derived from an EMBL/GenBank/DDBJ whole genome shotgun (WGS) entry which is preliminary data.</text>
</comment>
<feature type="transmembrane region" description="Helical" evidence="9">
    <location>
        <begin position="929"/>
        <end position="952"/>
    </location>
</feature>
<feature type="transmembrane region" description="Helical" evidence="9">
    <location>
        <begin position="973"/>
        <end position="994"/>
    </location>
</feature>
<dbReference type="InterPro" id="IPR001036">
    <property type="entry name" value="Acrflvin-R"/>
</dbReference>
<dbReference type="FunFam" id="3.30.70.1430:FF:000001">
    <property type="entry name" value="Efflux pump membrane transporter"/>
    <property type="match status" value="1"/>
</dbReference>
<protein>
    <submittedName>
        <fullName evidence="10">Hydrophobic/amphiphilic exporter-1, HAE1 family</fullName>
    </submittedName>
</protein>
<keyword evidence="5" id="KW-0997">Cell inner membrane</keyword>
<dbReference type="GO" id="GO:0005886">
    <property type="term" value="C:plasma membrane"/>
    <property type="evidence" value="ECO:0007669"/>
    <property type="project" value="UniProtKB-SubCell"/>
</dbReference>
<dbReference type="Gene3D" id="3.30.70.1430">
    <property type="entry name" value="Multidrug efflux transporter AcrB pore domain"/>
    <property type="match status" value="2"/>
</dbReference>
<sequence length="1042" mass="115110">MIYRFFLDRPVFAWVIAIVIMGAGCLAIYSLPVAQYPSLAPPSIYIQAFYPGASAETVENSVTQIIEEKMTGLDRMIYMSAYSDSSGSSRIELTFEPGTDPDLAWAKVQNKLQLAMPSLPEAVQRTGIKVGKATKNYLMVVALISEDGRLDANDLRDYMQSNLEKVLARIEGVGEVETFGFPYAMRIWVEPHKLVSYGLTIDDVIAAIKSYNVEVSGGQLGGAPAKPGQRLNAPIIVQSMLKEPEEFSSIPVRVNPDGSTVKIKDVARVELGTDYYDINAYYQGKPAAALAIRPLPGANALQVAKKVKDKMDELSKHFPSGVKVVYPYDTTPFTKVAINEVVKTLVEAIILVFFIMWLFMGSLRATFIPTITVPVVLLGTFAVLGIAGYSINMLTMFAMVLAIGLLVDDAIVVVENVERIMREEGLPVKEAVIKSMEQITSALIGIGLVLSAVFAPMAFFKGSTGIIYRQFAVTIISAMLLSVFVALSLAPVLCVMFLRPHKASEAKKGILHWFNLIYEKFYSIFFKSRHFYTKAVENSFRKAPLYILIYVIIIAALGFILMKLPTAYLPDEDQGILLAQVILPSGSTLEQTEEVLKEVQNYFLTKEKDAVDTVMTVSGISFAGRTQSNGMAFIKLKDWHLRDRAELRVKAIQDRAMRYFLPNKKAMIFVFPPPSIIELGNATGFDLQLMDIGGLGHQKLMEARNKLLYMANQDPRLKNVRPNGMDDIPEYKVDVDWEKAGALGVPITSINNTISAAFGSAYVNDFIKGGRVKRVFVQADIPYRMLPEDMNRLYVRNNEGKMVPFSSVASGRWIYGSPKLERYNAFPSMNIWGEPAKGYSSGDAMKAMEEIISKLGKGIGYAWTGLSYQEKLATGQAPILYAFSVFVIFLCLAALYESWTIPITNLVLLPLGIFGAAVATWIMGLHNDVYFQIGFLVTMGLSSKNAILIIQFARDRIRQGGELHKATVEAARIRYRPVIMTSLALFFGVLPLAISKGAGSGAMNAIGVAIEGGVIAGTFINILFVPLFFVLILKFFKVREVK</sequence>
<organism evidence="10 11">
    <name type="scientific">Thermodesulfovibrio aggregans</name>
    <dbReference type="NCBI Taxonomy" id="86166"/>
    <lineage>
        <taxon>Bacteria</taxon>
        <taxon>Pseudomonadati</taxon>
        <taxon>Nitrospirota</taxon>
        <taxon>Thermodesulfovibrionia</taxon>
        <taxon>Thermodesulfovibrionales</taxon>
        <taxon>Thermodesulfovibrionaceae</taxon>
        <taxon>Thermodesulfovibrio</taxon>
    </lineage>
</organism>
<dbReference type="InterPro" id="IPR027463">
    <property type="entry name" value="AcrB_DN_DC_subdom"/>
</dbReference>
<feature type="transmembrane region" description="Helical" evidence="9">
    <location>
        <begin position="341"/>
        <end position="359"/>
    </location>
</feature>
<dbReference type="GO" id="GO:0015562">
    <property type="term" value="F:efflux transmembrane transporter activity"/>
    <property type="evidence" value="ECO:0007669"/>
    <property type="project" value="InterPro"/>
</dbReference>
<comment type="subcellular location">
    <subcellularLocation>
        <location evidence="1">Cell inner membrane</location>
        <topology evidence="1">Multi-pass membrane protein</topology>
    </subcellularLocation>
</comment>
<dbReference type="NCBIfam" id="TIGR00915">
    <property type="entry name" value="2A0602"/>
    <property type="match status" value="1"/>
</dbReference>
<dbReference type="FunFam" id="1.20.1640.10:FF:000001">
    <property type="entry name" value="Efflux pump membrane transporter"/>
    <property type="match status" value="1"/>
</dbReference>
<dbReference type="FunFam" id="3.30.70.1430:FF:000002">
    <property type="entry name" value="Efflux pump membrane transporter"/>
    <property type="match status" value="1"/>
</dbReference>
<dbReference type="PRINTS" id="PR00702">
    <property type="entry name" value="ACRIFLAVINRP"/>
</dbReference>
<keyword evidence="11" id="KW-1185">Reference proteome</keyword>
<evidence type="ECO:0000256" key="9">
    <source>
        <dbReference type="SAM" id="Phobius"/>
    </source>
</evidence>
<feature type="transmembrane region" description="Helical" evidence="9">
    <location>
        <begin position="879"/>
        <end position="896"/>
    </location>
</feature>
<dbReference type="GO" id="GO:0009636">
    <property type="term" value="P:response to toxic substance"/>
    <property type="evidence" value="ECO:0007669"/>
    <property type="project" value="UniProtKB-ARBA"/>
</dbReference>
<proteinExistence type="inferred from homology"/>
<evidence type="ECO:0000256" key="2">
    <source>
        <dbReference type="ARBA" id="ARBA00010942"/>
    </source>
</evidence>
<dbReference type="AlphaFoldDB" id="A0A0U9HRM5"/>
<dbReference type="InterPro" id="IPR004764">
    <property type="entry name" value="MdtF-like"/>
</dbReference>
<evidence type="ECO:0000256" key="5">
    <source>
        <dbReference type="ARBA" id="ARBA00022519"/>
    </source>
</evidence>
<feature type="transmembrane region" description="Helical" evidence="9">
    <location>
        <begin position="12"/>
        <end position="31"/>
    </location>
</feature>
<dbReference type="SUPFAM" id="SSF82714">
    <property type="entry name" value="Multidrug efflux transporter AcrB TolC docking domain, DN and DC subdomains"/>
    <property type="match status" value="2"/>
</dbReference>
<evidence type="ECO:0000256" key="8">
    <source>
        <dbReference type="ARBA" id="ARBA00023136"/>
    </source>
</evidence>
<dbReference type="Gene3D" id="3.30.70.1440">
    <property type="entry name" value="Multidrug efflux transporter AcrB pore domain"/>
    <property type="match status" value="1"/>
</dbReference>
<evidence type="ECO:0000256" key="3">
    <source>
        <dbReference type="ARBA" id="ARBA00022448"/>
    </source>
</evidence>
<keyword evidence="6 9" id="KW-0812">Transmembrane</keyword>
<dbReference type="SUPFAM" id="SSF82866">
    <property type="entry name" value="Multidrug efflux transporter AcrB transmembrane domain"/>
    <property type="match status" value="2"/>
</dbReference>
<feature type="transmembrane region" description="Helical" evidence="9">
    <location>
        <begin position="543"/>
        <end position="562"/>
    </location>
</feature>
<dbReference type="Proteomes" id="UP000054976">
    <property type="component" value="Unassembled WGS sequence"/>
</dbReference>
<dbReference type="Gene3D" id="1.20.1640.10">
    <property type="entry name" value="Multidrug efflux transporter AcrB transmembrane domain"/>
    <property type="match status" value="2"/>
</dbReference>
<dbReference type="Gene3D" id="3.30.70.1320">
    <property type="entry name" value="Multidrug efflux transporter AcrB pore domain like"/>
    <property type="match status" value="1"/>
</dbReference>
<accession>A0A0U9HRM5</accession>
<dbReference type="STRING" id="86166.TAGGR_3171"/>
<keyword evidence="7 9" id="KW-1133">Transmembrane helix</keyword>
<evidence type="ECO:0000256" key="7">
    <source>
        <dbReference type="ARBA" id="ARBA00022989"/>
    </source>
</evidence>
<dbReference type="SUPFAM" id="SSF82693">
    <property type="entry name" value="Multidrug efflux transporter AcrB pore domain, PN1, PN2, PC1 and PC2 subdomains"/>
    <property type="match status" value="4"/>
</dbReference>
<dbReference type="PANTHER" id="PTHR32063:SF13">
    <property type="entry name" value="MULTIDRUG EFFLUX PUMP SUBUNIT ACRB-RELATED"/>
    <property type="match status" value="1"/>
</dbReference>
<feature type="transmembrane region" description="Helical" evidence="9">
    <location>
        <begin position="438"/>
        <end position="459"/>
    </location>
</feature>
<dbReference type="Pfam" id="PF00873">
    <property type="entry name" value="ACR_tran"/>
    <property type="match status" value="1"/>
</dbReference>
<dbReference type="NCBIfam" id="NF000282">
    <property type="entry name" value="RND_permease_1"/>
    <property type="match status" value="1"/>
</dbReference>
<keyword evidence="8 9" id="KW-0472">Membrane</keyword>
<keyword evidence="3" id="KW-0813">Transport</keyword>
<name>A0A0U9HRM5_9BACT</name>
<dbReference type="GO" id="GO:0042910">
    <property type="term" value="F:xenobiotic transmembrane transporter activity"/>
    <property type="evidence" value="ECO:0007669"/>
    <property type="project" value="TreeGrafter"/>
</dbReference>
<evidence type="ECO:0000256" key="4">
    <source>
        <dbReference type="ARBA" id="ARBA00022475"/>
    </source>
</evidence>
<dbReference type="FunFam" id="3.30.2090.10:FF:000002">
    <property type="entry name" value="Efflux pump membrane transporter"/>
    <property type="match status" value="1"/>
</dbReference>
<keyword evidence="4" id="KW-1003">Cell membrane</keyword>
<dbReference type="PANTHER" id="PTHR32063">
    <property type="match status" value="1"/>
</dbReference>
<evidence type="ECO:0000313" key="11">
    <source>
        <dbReference type="Proteomes" id="UP000054976"/>
    </source>
</evidence>
<dbReference type="Gene3D" id="3.30.2090.10">
    <property type="entry name" value="Multidrug efflux transporter AcrB TolC docking domain, DN and DC subdomains"/>
    <property type="match status" value="2"/>
</dbReference>